<keyword evidence="3" id="KW-0175">Coiled coil</keyword>
<evidence type="ECO:0000256" key="2">
    <source>
        <dbReference type="ARBA" id="ARBA00023186"/>
    </source>
</evidence>
<accession>A0A1V6V9Y7</accession>
<proteinExistence type="inferred from homology"/>
<feature type="coiled-coil region" evidence="3">
    <location>
        <begin position="30"/>
        <end position="81"/>
    </location>
</feature>
<organism evidence="4 5">
    <name type="scientific">Penicillium coprophilum</name>
    <dbReference type="NCBI Taxonomy" id="36646"/>
    <lineage>
        <taxon>Eukaryota</taxon>
        <taxon>Fungi</taxon>
        <taxon>Dikarya</taxon>
        <taxon>Ascomycota</taxon>
        <taxon>Pezizomycotina</taxon>
        <taxon>Eurotiomycetes</taxon>
        <taxon>Eurotiomycetidae</taxon>
        <taxon>Eurotiales</taxon>
        <taxon>Aspergillaceae</taxon>
        <taxon>Penicillium</taxon>
    </lineage>
</organism>
<reference evidence="5" key="1">
    <citation type="journal article" date="2017" name="Nat. Microbiol.">
        <title>Global analysis of biosynthetic gene clusters reveals vast potential of secondary metabolite production in Penicillium species.</title>
        <authorList>
            <person name="Nielsen J.C."/>
            <person name="Grijseels S."/>
            <person name="Prigent S."/>
            <person name="Ji B."/>
            <person name="Dainat J."/>
            <person name="Nielsen K.F."/>
            <person name="Frisvad J.C."/>
            <person name="Workman M."/>
            <person name="Nielsen J."/>
        </authorList>
    </citation>
    <scope>NUCLEOTIDE SEQUENCE [LARGE SCALE GENOMIC DNA]</scope>
    <source>
        <strain evidence="5">IBT 31321</strain>
    </source>
</reference>
<dbReference type="GO" id="GO:0051082">
    <property type="term" value="F:unfolded protein binding"/>
    <property type="evidence" value="ECO:0007669"/>
    <property type="project" value="InterPro"/>
</dbReference>
<feature type="coiled-coil region" evidence="3">
    <location>
        <begin position="108"/>
        <end position="142"/>
    </location>
</feature>
<gene>
    <name evidence="4" type="ORF">PENCOP_c001G08842</name>
</gene>
<dbReference type="AlphaFoldDB" id="A0A1V6V9Y7"/>
<comment type="similarity">
    <text evidence="1">Belongs to the prefoldin subunit beta family.</text>
</comment>
<dbReference type="GO" id="GO:0005737">
    <property type="term" value="C:cytoplasm"/>
    <property type="evidence" value="ECO:0007669"/>
    <property type="project" value="TreeGrafter"/>
</dbReference>
<dbReference type="PANTHER" id="PTHR21431">
    <property type="entry name" value="PREFOLDIN SUBUNIT 6"/>
    <property type="match status" value="1"/>
</dbReference>
<protein>
    <recommendedName>
        <fullName evidence="6">Prefoldin subunit 6</fullName>
    </recommendedName>
</protein>
<dbReference type="CDD" id="cd23161">
    <property type="entry name" value="Prefoldin_6"/>
    <property type="match status" value="1"/>
</dbReference>
<sequence length="154" mass="16987">MGIGGESESGSCLRAGAIDFPSSHFTSKFTMDAQKQLQALSEEFQGLQTELDVLVDARQKLESQQQENEGVQSEFAQLDDDSNIYKLVGPVLLKQDKTEATMAVNSRLEFIEKEIKRIEGEINTTQEKSEKMRSELIQLQSQAQQQAAAASASA</sequence>
<dbReference type="GO" id="GO:0006457">
    <property type="term" value="P:protein folding"/>
    <property type="evidence" value="ECO:0007669"/>
    <property type="project" value="InterPro"/>
</dbReference>
<dbReference type="GO" id="GO:0051087">
    <property type="term" value="F:protein-folding chaperone binding"/>
    <property type="evidence" value="ECO:0007669"/>
    <property type="project" value="TreeGrafter"/>
</dbReference>
<evidence type="ECO:0000313" key="5">
    <source>
        <dbReference type="Proteomes" id="UP000191500"/>
    </source>
</evidence>
<dbReference type="PANTHER" id="PTHR21431:SF0">
    <property type="entry name" value="PREFOLDIN SUBUNIT 6"/>
    <property type="match status" value="1"/>
</dbReference>
<dbReference type="InterPro" id="IPR009053">
    <property type="entry name" value="Prefoldin"/>
</dbReference>
<keyword evidence="2" id="KW-0143">Chaperone</keyword>
<evidence type="ECO:0008006" key="6">
    <source>
        <dbReference type="Google" id="ProtNLM"/>
    </source>
</evidence>
<dbReference type="EMBL" id="MDDG01000001">
    <property type="protein sequence ID" value="OQE47480.1"/>
    <property type="molecule type" value="Genomic_DNA"/>
</dbReference>
<dbReference type="GO" id="GO:0016272">
    <property type="term" value="C:prefoldin complex"/>
    <property type="evidence" value="ECO:0007669"/>
    <property type="project" value="InterPro"/>
</dbReference>
<evidence type="ECO:0000313" key="4">
    <source>
        <dbReference type="EMBL" id="OQE47480.1"/>
    </source>
</evidence>
<dbReference type="InterPro" id="IPR002777">
    <property type="entry name" value="PFD_beta-like"/>
</dbReference>
<dbReference type="SUPFAM" id="SSF46579">
    <property type="entry name" value="Prefoldin"/>
    <property type="match status" value="1"/>
</dbReference>
<keyword evidence="5" id="KW-1185">Reference proteome</keyword>
<comment type="caution">
    <text evidence="4">The sequence shown here is derived from an EMBL/GenBank/DDBJ whole genome shotgun (WGS) entry which is preliminary data.</text>
</comment>
<dbReference type="Proteomes" id="UP000191500">
    <property type="component" value="Unassembled WGS sequence"/>
</dbReference>
<dbReference type="Gene3D" id="1.10.287.370">
    <property type="match status" value="1"/>
</dbReference>
<dbReference type="STRING" id="36646.A0A1V6V9Y7"/>
<dbReference type="FunFam" id="1.10.287.370:FF:000003">
    <property type="entry name" value="Prefoldin subunit 6"/>
    <property type="match status" value="1"/>
</dbReference>
<dbReference type="GO" id="GO:0051131">
    <property type="term" value="P:chaperone-mediated protein complex assembly"/>
    <property type="evidence" value="ECO:0007669"/>
    <property type="project" value="TreeGrafter"/>
</dbReference>
<name>A0A1V6V9Y7_9EURO</name>
<dbReference type="Pfam" id="PF01920">
    <property type="entry name" value="Prefoldin_2"/>
    <property type="match status" value="1"/>
</dbReference>
<evidence type="ECO:0000256" key="3">
    <source>
        <dbReference type="SAM" id="Coils"/>
    </source>
</evidence>
<evidence type="ECO:0000256" key="1">
    <source>
        <dbReference type="ARBA" id="ARBA00008045"/>
    </source>
</evidence>